<reference evidence="2" key="1">
    <citation type="thesis" date="2020" institute="ProQuest LLC" country="789 East Eisenhower Parkway, Ann Arbor, MI, USA">
        <title>Comparative Genomics and Chromosome Evolution.</title>
        <authorList>
            <person name="Mudd A.B."/>
        </authorList>
    </citation>
    <scope>NUCLEOTIDE SEQUENCE</scope>
    <source>
        <strain evidence="2">HN-11 Male</strain>
        <tissue evidence="2">Kidney and liver</tissue>
    </source>
</reference>
<evidence type="ECO:0000313" key="3">
    <source>
        <dbReference type="Proteomes" id="UP000770717"/>
    </source>
</evidence>
<sequence>MDEITGERDELRATKESLTLEMVSLKDVEAELLSLRNEKLNLEEKLFSLQQHTDMMTSERDELKATLSHLQEEALQNATVHQELLQKNEELEQGQISQKEEISNLMKT</sequence>
<protein>
    <submittedName>
        <fullName evidence="2">Uncharacterized protein</fullName>
    </submittedName>
</protein>
<keyword evidence="3" id="KW-1185">Reference proteome</keyword>
<evidence type="ECO:0000256" key="1">
    <source>
        <dbReference type="SAM" id="Coils"/>
    </source>
</evidence>
<evidence type="ECO:0000313" key="2">
    <source>
        <dbReference type="EMBL" id="KAG9461311.1"/>
    </source>
</evidence>
<accession>A0A8J6B615</accession>
<proteinExistence type="predicted"/>
<gene>
    <name evidence="2" type="ORF">GDO78_017304</name>
</gene>
<feature type="non-terminal residue" evidence="2">
    <location>
        <position position="108"/>
    </location>
</feature>
<comment type="caution">
    <text evidence="2">The sequence shown here is derived from an EMBL/GenBank/DDBJ whole genome shotgun (WGS) entry which is preliminary data.</text>
</comment>
<keyword evidence="1" id="KW-0175">Coiled coil</keyword>
<name>A0A8J6B615_ELECQ</name>
<dbReference type="AlphaFoldDB" id="A0A8J6B615"/>
<dbReference type="Proteomes" id="UP000770717">
    <property type="component" value="Unassembled WGS sequence"/>
</dbReference>
<dbReference type="EMBL" id="WNTK01024095">
    <property type="protein sequence ID" value="KAG9461311.1"/>
    <property type="molecule type" value="Genomic_DNA"/>
</dbReference>
<organism evidence="2 3">
    <name type="scientific">Eleutherodactylus coqui</name>
    <name type="common">Puerto Rican coqui</name>
    <dbReference type="NCBI Taxonomy" id="57060"/>
    <lineage>
        <taxon>Eukaryota</taxon>
        <taxon>Metazoa</taxon>
        <taxon>Chordata</taxon>
        <taxon>Craniata</taxon>
        <taxon>Vertebrata</taxon>
        <taxon>Euteleostomi</taxon>
        <taxon>Amphibia</taxon>
        <taxon>Batrachia</taxon>
        <taxon>Anura</taxon>
        <taxon>Neobatrachia</taxon>
        <taxon>Hyloidea</taxon>
        <taxon>Eleutherodactylidae</taxon>
        <taxon>Eleutherodactylinae</taxon>
        <taxon>Eleutherodactylus</taxon>
        <taxon>Eleutherodactylus</taxon>
    </lineage>
</organism>
<feature type="coiled-coil region" evidence="1">
    <location>
        <begin position="1"/>
        <end position="101"/>
    </location>
</feature>